<comment type="caution">
    <text evidence="4">The sequence shown here is derived from an EMBL/GenBank/DDBJ whole genome shotgun (WGS) entry which is preliminary data.</text>
</comment>
<evidence type="ECO:0000256" key="1">
    <source>
        <dbReference type="ARBA" id="ARBA00008668"/>
    </source>
</evidence>
<keyword evidence="3" id="KW-0732">Signal</keyword>
<sequence length="255" mass="27390">MKRIVLCLQIFLLLSRFSYSTQAQYTSIFSFGDSYTDTGNKAIISGPATPDLWITKPPYGMTFFGHPTGRLSDSRLIIDFIACKEYLAKALFVVGELGWNDYGIMLVGGKSVAEVQSYIPRIVGTISAATEKLINEGATAILVSGISPMGCAPGNLVFLGSQNKADTGCLRSLNLLSREHNAQLREALARVGGRHPGARVAYADLYAPVIGFAASPARYGFAGRGRRAAGLLRRRRPEVPYAALCPQTVLSPAGP</sequence>
<keyword evidence="2" id="KW-0325">Glycoprotein</keyword>
<comment type="similarity">
    <text evidence="1">Belongs to the 'GDSL' lipolytic enzyme family.</text>
</comment>
<dbReference type="InterPro" id="IPR001087">
    <property type="entry name" value="GDSL"/>
</dbReference>
<dbReference type="SUPFAM" id="SSF52266">
    <property type="entry name" value="SGNH hydrolase"/>
    <property type="match status" value="1"/>
</dbReference>
<dbReference type="PANTHER" id="PTHR22835">
    <property type="entry name" value="ZINC FINGER FYVE DOMAIN CONTAINING PROTEIN"/>
    <property type="match status" value="1"/>
</dbReference>
<gene>
    <name evidence="4" type="ORF">C2845_PM07G38750</name>
</gene>
<dbReference type="AlphaFoldDB" id="A0A3L6SK55"/>
<dbReference type="Gene3D" id="3.40.50.1110">
    <property type="entry name" value="SGNH hydrolase"/>
    <property type="match status" value="2"/>
</dbReference>
<evidence type="ECO:0000313" key="5">
    <source>
        <dbReference type="Proteomes" id="UP000275267"/>
    </source>
</evidence>
<evidence type="ECO:0008006" key="6">
    <source>
        <dbReference type="Google" id="ProtNLM"/>
    </source>
</evidence>
<evidence type="ECO:0000256" key="2">
    <source>
        <dbReference type="ARBA" id="ARBA00023180"/>
    </source>
</evidence>
<feature type="signal peptide" evidence="3">
    <location>
        <begin position="1"/>
        <end position="23"/>
    </location>
</feature>
<dbReference type="Pfam" id="PF00657">
    <property type="entry name" value="Lipase_GDSL"/>
    <property type="match status" value="1"/>
</dbReference>
<dbReference type="Proteomes" id="UP000275267">
    <property type="component" value="Unassembled WGS sequence"/>
</dbReference>
<dbReference type="InterPro" id="IPR036514">
    <property type="entry name" value="SGNH_hydro_sf"/>
</dbReference>
<accession>A0A3L6SK55</accession>
<dbReference type="PANTHER" id="PTHR22835:SF572">
    <property type="entry name" value="GDSL ESTERASE_LIPASE"/>
    <property type="match status" value="1"/>
</dbReference>
<dbReference type="OrthoDB" id="672036at2759"/>
<dbReference type="GO" id="GO:0016788">
    <property type="term" value="F:hydrolase activity, acting on ester bonds"/>
    <property type="evidence" value="ECO:0007669"/>
    <property type="project" value="InterPro"/>
</dbReference>
<evidence type="ECO:0000256" key="3">
    <source>
        <dbReference type="SAM" id="SignalP"/>
    </source>
</evidence>
<reference evidence="5" key="1">
    <citation type="journal article" date="2019" name="Nat. Commun.">
        <title>The genome of broomcorn millet.</title>
        <authorList>
            <person name="Zou C."/>
            <person name="Miki D."/>
            <person name="Li D."/>
            <person name="Tang Q."/>
            <person name="Xiao L."/>
            <person name="Rajput S."/>
            <person name="Deng P."/>
            <person name="Jia W."/>
            <person name="Huang R."/>
            <person name="Zhang M."/>
            <person name="Sun Y."/>
            <person name="Hu J."/>
            <person name="Fu X."/>
            <person name="Schnable P.S."/>
            <person name="Li F."/>
            <person name="Zhang H."/>
            <person name="Feng B."/>
            <person name="Zhu X."/>
            <person name="Liu R."/>
            <person name="Schnable J.C."/>
            <person name="Zhu J.-K."/>
            <person name="Zhang H."/>
        </authorList>
    </citation>
    <scope>NUCLEOTIDE SEQUENCE [LARGE SCALE GENOMIC DNA]</scope>
</reference>
<keyword evidence="5" id="KW-1185">Reference proteome</keyword>
<protein>
    <recommendedName>
        <fullName evidence="6">GDSL esterase/lipase</fullName>
    </recommendedName>
</protein>
<evidence type="ECO:0000313" key="4">
    <source>
        <dbReference type="EMBL" id="RLN22535.1"/>
    </source>
</evidence>
<proteinExistence type="inferred from homology"/>
<feature type="chain" id="PRO_5018063771" description="GDSL esterase/lipase" evidence="3">
    <location>
        <begin position="24"/>
        <end position="255"/>
    </location>
</feature>
<organism evidence="4 5">
    <name type="scientific">Panicum miliaceum</name>
    <name type="common">Proso millet</name>
    <name type="synonym">Broomcorn millet</name>
    <dbReference type="NCBI Taxonomy" id="4540"/>
    <lineage>
        <taxon>Eukaryota</taxon>
        <taxon>Viridiplantae</taxon>
        <taxon>Streptophyta</taxon>
        <taxon>Embryophyta</taxon>
        <taxon>Tracheophyta</taxon>
        <taxon>Spermatophyta</taxon>
        <taxon>Magnoliopsida</taxon>
        <taxon>Liliopsida</taxon>
        <taxon>Poales</taxon>
        <taxon>Poaceae</taxon>
        <taxon>PACMAD clade</taxon>
        <taxon>Panicoideae</taxon>
        <taxon>Panicodae</taxon>
        <taxon>Paniceae</taxon>
        <taxon>Panicinae</taxon>
        <taxon>Panicum</taxon>
        <taxon>Panicum sect. Panicum</taxon>
    </lineage>
</organism>
<name>A0A3L6SK55_PANMI</name>
<dbReference type="EMBL" id="PQIB02000004">
    <property type="protein sequence ID" value="RLN22535.1"/>
    <property type="molecule type" value="Genomic_DNA"/>
</dbReference>
<dbReference type="STRING" id="4540.A0A3L6SK55"/>